<keyword evidence="7 8" id="KW-0238">DNA-binding</keyword>
<keyword evidence="2 8" id="KW-0479">Metal-binding</keyword>
<comment type="similarity">
    <text evidence="8">Belongs to the CRISPR-associated endonuclease Cas1 family.</text>
</comment>
<dbReference type="EC" id="3.1.-.-" evidence="8"/>
<dbReference type="InterPro" id="IPR033641">
    <property type="entry name" value="Cas1_I-E"/>
</dbReference>
<dbReference type="AlphaFoldDB" id="A0AB38VSS3"/>
<keyword evidence="1 8" id="KW-0540">Nuclease</keyword>
<organism evidence="9 10">
    <name type="scientific">Corynebacterium kutscheri</name>
    <dbReference type="NCBI Taxonomy" id="35755"/>
    <lineage>
        <taxon>Bacteria</taxon>
        <taxon>Bacillati</taxon>
        <taxon>Actinomycetota</taxon>
        <taxon>Actinomycetes</taxon>
        <taxon>Mycobacteriales</taxon>
        <taxon>Corynebacteriaceae</taxon>
        <taxon>Corynebacterium</taxon>
    </lineage>
</organism>
<dbReference type="GO" id="GO:0016787">
    <property type="term" value="F:hydrolase activity"/>
    <property type="evidence" value="ECO:0007669"/>
    <property type="project" value="UniProtKB-KW"/>
</dbReference>
<keyword evidence="4 8" id="KW-0378">Hydrolase</keyword>
<evidence type="ECO:0000313" key="10">
    <source>
        <dbReference type="Proteomes" id="UP000271380"/>
    </source>
</evidence>
<dbReference type="GO" id="GO:0004520">
    <property type="term" value="F:DNA endonuclease activity"/>
    <property type="evidence" value="ECO:0007669"/>
    <property type="project" value="InterPro"/>
</dbReference>
<evidence type="ECO:0000256" key="6">
    <source>
        <dbReference type="ARBA" id="ARBA00023118"/>
    </source>
</evidence>
<evidence type="ECO:0000256" key="2">
    <source>
        <dbReference type="ARBA" id="ARBA00022723"/>
    </source>
</evidence>
<comment type="cofactor">
    <cofactor evidence="8">
        <name>Mg(2+)</name>
        <dbReference type="ChEBI" id="CHEBI:18420"/>
    </cofactor>
    <cofactor evidence="8">
        <name>Mn(2+)</name>
        <dbReference type="ChEBI" id="CHEBI:29035"/>
    </cofactor>
</comment>
<dbReference type="Proteomes" id="UP000271380">
    <property type="component" value="Chromosome"/>
</dbReference>
<evidence type="ECO:0000313" key="9">
    <source>
        <dbReference type="EMBL" id="VEH06944.1"/>
    </source>
</evidence>
<dbReference type="InterPro" id="IPR050646">
    <property type="entry name" value="Cas1"/>
</dbReference>
<proteinExistence type="inferred from homology"/>
<dbReference type="GO" id="GO:0046872">
    <property type="term" value="F:metal ion binding"/>
    <property type="evidence" value="ECO:0007669"/>
    <property type="project" value="UniProtKB-UniRule"/>
</dbReference>
<gene>
    <name evidence="9" type="primary">ygbT</name>
    <name evidence="8" type="synonym">cas1</name>
    <name evidence="9" type="ORF">NCTC949_01417</name>
</gene>
<dbReference type="EMBL" id="LR134377">
    <property type="protein sequence ID" value="VEH06944.1"/>
    <property type="molecule type" value="Genomic_DNA"/>
</dbReference>
<accession>A0AB38VSS3</accession>
<keyword evidence="8" id="KW-0464">Manganese</keyword>
<keyword evidence="3 8" id="KW-0255">Endonuclease</keyword>
<reference evidence="9 10" key="1">
    <citation type="submission" date="2018-12" db="EMBL/GenBank/DDBJ databases">
        <authorList>
            <consortium name="Pathogen Informatics"/>
        </authorList>
    </citation>
    <scope>NUCLEOTIDE SEQUENCE [LARGE SCALE GENOMIC DNA]</scope>
    <source>
        <strain evidence="9 10">NCTC949</strain>
    </source>
</reference>
<dbReference type="PANTHER" id="PTHR34353">
    <property type="entry name" value="CRISPR-ASSOCIATED ENDONUCLEASE CAS1 1"/>
    <property type="match status" value="1"/>
</dbReference>
<dbReference type="CDD" id="cd09719">
    <property type="entry name" value="Cas1_I-E"/>
    <property type="match status" value="1"/>
</dbReference>
<dbReference type="HAMAP" id="MF_01470">
    <property type="entry name" value="Cas1"/>
    <property type="match status" value="1"/>
</dbReference>
<evidence type="ECO:0000256" key="3">
    <source>
        <dbReference type="ARBA" id="ARBA00022759"/>
    </source>
</evidence>
<keyword evidence="6 8" id="KW-0051">Antiviral defense</keyword>
<dbReference type="InterPro" id="IPR002729">
    <property type="entry name" value="CRISPR-assoc_Cas1"/>
</dbReference>
<dbReference type="NCBIfam" id="TIGR03638">
    <property type="entry name" value="cas1_ECOLI"/>
    <property type="match status" value="1"/>
</dbReference>
<dbReference type="RefSeq" id="WP_126316856.1">
    <property type="nucleotide sequence ID" value="NZ_LR134377.1"/>
</dbReference>
<feature type="binding site" evidence="8">
    <location>
        <position position="226"/>
    </location>
    <ligand>
        <name>Mn(2+)</name>
        <dbReference type="ChEBI" id="CHEBI:29035"/>
    </ligand>
</feature>
<comment type="function">
    <text evidence="8">CRISPR (clustered regularly interspaced short palindromic repeat), is an adaptive immune system that provides protection against mobile genetic elements (viruses, transposable elements and conjugative plasmids). CRISPR clusters contain spacers, sequences complementary to antecedent mobile elements, and target invading nucleic acids. CRISPR clusters are transcribed and processed into CRISPR RNA (crRNA). Acts as a dsDNA endonuclease. Involved in the integration of spacer DNA into the CRISPR cassette.</text>
</comment>
<dbReference type="GO" id="GO:0051607">
    <property type="term" value="P:defense response to virus"/>
    <property type="evidence" value="ECO:0007669"/>
    <property type="project" value="UniProtKB-UniRule"/>
</dbReference>
<evidence type="ECO:0000256" key="7">
    <source>
        <dbReference type="ARBA" id="ARBA00023125"/>
    </source>
</evidence>
<dbReference type="Pfam" id="PF01867">
    <property type="entry name" value="Cas_Cas1"/>
    <property type="match status" value="2"/>
</dbReference>
<evidence type="ECO:0000256" key="1">
    <source>
        <dbReference type="ARBA" id="ARBA00022722"/>
    </source>
</evidence>
<comment type="subunit">
    <text evidence="8">Homodimer, forms a heterotetramer with a Cas2 homodimer.</text>
</comment>
<dbReference type="GO" id="GO:0043571">
    <property type="term" value="P:maintenance of CRISPR repeat elements"/>
    <property type="evidence" value="ECO:0007669"/>
    <property type="project" value="UniProtKB-UniRule"/>
</dbReference>
<feature type="binding site" evidence="8">
    <location>
        <position position="146"/>
    </location>
    <ligand>
        <name>Mn(2+)</name>
        <dbReference type="ChEBI" id="CHEBI:29035"/>
    </ligand>
</feature>
<dbReference type="NCBIfam" id="TIGR00287">
    <property type="entry name" value="cas1"/>
    <property type="match status" value="1"/>
</dbReference>
<evidence type="ECO:0000256" key="5">
    <source>
        <dbReference type="ARBA" id="ARBA00022842"/>
    </source>
</evidence>
<evidence type="ECO:0000256" key="8">
    <source>
        <dbReference type="HAMAP-Rule" id="MF_01470"/>
    </source>
</evidence>
<dbReference type="InterPro" id="IPR019851">
    <property type="entry name" value="CRISPR-assoc_Cas1_ECOLI"/>
</dbReference>
<sequence length="326" mass="36296">MKNSGFRPSTPAELTRVNERISFIYLEHCTIGRDANALTATDERGVIHIPSASLSVLLLGPGTRVTHQAMTVIADSGASVVWCGENGVRYYAHGRPIGRNTTLLVKQAQLVSHTRSRLAVARAMYKMRFDDEAVDNLTMQQLRGKEGARVRNIYRQWADNTGVQWNKRTYNLEDFFDSDLINQALSSAHISLYGLVHSVIVALGLSPGLGFIHTGHDRSFVYDIADLYKAEVSIPIAFESVAAVEAGKVSPGDLPQYVRRQCRDAFKTNKILPRIVSDLKELLLDDSETSSDSFSIENKVIELWDEKLERVSGGYNWDDSSGDDYP</sequence>
<dbReference type="InterPro" id="IPR042211">
    <property type="entry name" value="CRISPR-assoc_Cas1_N"/>
</dbReference>
<protein>
    <recommendedName>
        <fullName evidence="8">CRISPR-associated endonuclease Cas1</fullName>
        <ecNumber evidence="8">3.1.-.-</ecNumber>
    </recommendedName>
</protein>
<dbReference type="InterPro" id="IPR042206">
    <property type="entry name" value="CRISPR-assoc_Cas1_C"/>
</dbReference>
<dbReference type="PANTHER" id="PTHR34353:SF3">
    <property type="entry name" value="CRISPR-ASSOCIATED ENDONUCLEASE CAS1"/>
    <property type="match status" value="1"/>
</dbReference>
<feature type="binding site" evidence="8">
    <location>
        <position position="213"/>
    </location>
    <ligand>
        <name>Mn(2+)</name>
        <dbReference type="ChEBI" id="CHEBI:29035"/>
    </ligand>
</feature>
<dbReference type="GO" id="GO:0003677">
    <property type="term" value="F:DNA binding"/>
    <property type="evidence" value="ECO:0007669"/>
    <property type="project" value="UniProtKB-KW"/>
</dbReference>
<dbReference type="Gene3D" id="3.100.10.20">
    <property type="entry name" value="CRISPR-associated endonuclease Cas1, N-terminal domain"/>
    <property type="match status" value="1"/>
</dbReference>
<name>A0AB38VSS3_9CORY</name>
<keyword evidence="5 8" id="KW-0460">Magnesium</keyword>
<dbReference type="Gene3D" id="1.20.120.920">
    <property type="entry name" value="CRISPR-associated endonuclease Cas1, C-terminal domain"/>
    <property type="match status" value="1"/>
</dbReference>
<evidence type="ECO:0000256" key="4">
    <source>
        <dbReference type="ARBA" id="ARBA00022801"/>
    </source>
</evidence>